<dbReference type="PROSITE" id="PS50110">
    <property type="entry name" value="RESPONSE_REGULATORY"/>
    <property type="match status" value="1"/>
</dbReference>
<dbReference type="NCBIfam" id="NF047785">
    <property type="entry name" value="respo_reg_MadR"/>
    <property type="match status" value="1"/>
</dbReference>
<keyword evidence="1 3" id="KW-0597">Phosphoprotein</keyword>
<evidence type="ECO:0000256" key="1">
    <source>
        <dbReference type="ARBA" id="ARBA00022553"/>
    </source>
</evidence>
<dbReference type="CDD" id="cd17535">
    <property type="entry name" value="REC_NarL-like"/>
    <property type="match status" value="1"/>
</dbReference>
<evidence type="ECO:0000256" key="2">
    <source>
        <dbReference type="ARBA" id="ARBA00023125"/>
    </source>
</evidence>
<name>A0A5C5RVB6_9ACTN</name>
<dbReference type="GO" id="GO:0006355">
    <property type="term" value="P:regulation of DNA-templated transcription"/>
    <property type="evidence" value="ECO:0007669"/>
    <property type="project" value="InterPro"/>
</dbReference>
<dbReference type="AlphaFoldDB" id="A0A5C5RVB6"/>
<dbReference type="PANTHER" id="PTHR43214:SF43">
    <property type="entry name" value="TWO-COMPONENT RESPONSE REGULATOR"/>
    <property type="match status" value="1"/>
</dbReference>
<evidence type="ECO:0000313" key="8">
    <source>
        <dbReference type="Proteomes" id="UP000319375"/>
    </source>
</evidence>
<dbReference type="Gene3D" id="3.40.50.2300">
    <property type="match status" value="1"/>
</dbReference>
<accession>A0A5C5RVB6</accession>
<dbReference type="OrthoDB" id="9808843at2"/>
<comment type="caution">
    <text evidence="7">The sequence shown here is derived from an EMBL/GenBank/DDBJ whole genome shotgun (WGS) entry which is preliminary data.</text>
</comment>
<dbReference type="InterPro" id="IPR039420">
    <property type="entry name" value="WalR-like"/>
</dbReference>
<feature type="domain" description="HTH luxR-type" evidence="5">
    <location>
        <begin position="179"/>
        <end position="244"/>
    </location>
</feature>
<feature type="domain" description="Response regulatory" evidence="6">
    <location>
        <begin position="40"/>
        <end position="159"/>
    </location>
</feature>
<dbReference type="InterPro" id="IPR001789">
    <property type="entry name" value="Sig_transdc_resp-reg_receiver"/>
</dbReference>
<feature type="compositionally biased region" description="Gly residues" evidence="4">
    <location>
        <begin position="17"/>
        <end position="27"/>
    </location>
</feature>
<protein>
    <submittedName>
        <fullName evidence="7">Response regulator transcription factor</fullName>
    </submittedName>
</protein>
<dbReference type="PANTHER" id="PTHR43214">
    <property type="entry name" value="TWO-COMPONENT RESPONSE REGULATOR"/>
    <property type="match status" value="1"/>
</dbReference>
<dbReference type="GO" id="GO:0003677">
    <property type="term" value="F:DNA binding"/>
    <property type="evidence" value="ECO:0007669"/>
    <property type="project" value="UniProtKB-KW"/>
</dbReference>
<proteinExistence type="predicted"/>
<organism evidence="7 8">
    <name type="scientific">Tsukamurella conjunctivitidis</name>
    <dbReference type="NCBI Taxonomy" id="2592068"/>
    <lineage>
        <taxon>Bacteria</taxon>
        <taxon>Bacillati</taxon>
        <taxon>Actinomycetota</taxon>
        <taxon>Actinomycetes</taxon>
        <taxon>Mycobacteriales</taxon>
        <taxon>Tsukamurellaceae</taxon>
        <taxon>Tsukamurella</taxon>
    </lineage>
</organism>
<dbReference type="SMART" id="SM00448">
    <property type="entry name" value="REC"/>
    <property type="match status" value="1"/>
</dbReference>
<dbReference type="SMART" id="SM00421">
    <property type="entry name" value="HTH_LUXR"/>
    <property type="match status" value="1"/>
</dbReference>
<keyword evidence="8" id="KW-1185">Reference proteome</keyword>
<dbReference type="PROSITE" id="PS50043">
    <property type="entry name" value="HTH_LUXR_2"/>
    <property type="match status" value="1"/>
</dbReference>
<dbReference type="SUPFAM" id="SSF52172">
    <property type="entry name" value="CheY-like"/>
    <property type="match status" value="1"/>
</dbReference>
<sequence>MRWAAVDPAVADRRGPRTGGTTGGGGVVTETRERTAERSRLVLVDDHAILRQGLRSVLEREPDLEVVGEAVSRAEARAVAEHVRPDVMVIDLKLSGGSELEGLSLCRDLTAAHPEIGLLVLTTFLDERLVVEAVQAGARGYVVKDVDTTELVSAIRSVTRGQSAFDSRTAVAVVRTLAGGAPDDTLTARELEVLRLLAKGHSNTRIGEQLFISPTTVKFHVSNLLRKLGVSRRTEAAYEASKRGII</sequence>
<evidence type="ECO:0000259" key="6">
    <source>
        <dbReference type="PROSITE" id="PS50110"/>
    </source>
</evidence>
<feature type="modified residue" description="4-aspartylphosphate" evidence="3">
    <location>
        <position position="91"/>
    </location>
</feature>
<dbReference type="InterPro" id="IPR000792">
    <property type="entry name" value="Tscrpt_reg_LuxR_C"/>
</dbReference>
<evidence type="ECO:0000256" key="4">
    <source>
        <dbReference type="SAM" id="MobiDB-lite"/>
    </source>
</evidence>
<dbReference type="Pfam" id="PF00072">
    <property type="entry name" value="Response_reg"/>
    <property type="match status" value="1"/>
</dbReference>
<reference evidence="7 8" key="1">
    <citation type="submission" date="2019-06" db="EMBL/GenBank/DDBJ databases">
        <title>Tsukamurella conjunctivitidis sp. nov., Tsukamurella assacharolytica sp. nov. and Tsukamurella sputae sp. nov. isolated from patients with conjunctivitis, bacteraemia (lymphoma) and respiratory infection (sputum) in Hong Kong.</title>
        <authorList>
            <person name="Teng J.L.L."/>
            <person name="Lee H.H."/>
            <person name="Fong J.Y.H."/>
            <person name="Fok K.M.N."/>
            <person name="Lau S.K.P."/>
            <person name="Woo P.C.Y."/>
        </authorList>
    </citation>
    <scope>NUCLEOTIDE SEQUENCE [LARGE SCALE GENOMIC DNA]</scope>
    <source>
        <strain evidence="7 8">HKU72</strain>
    </source>
</reference>
<evidence type="ECO:0000313" key="7">
    <source>
        <dbReference type="EMBL" id="TWS26979.1"/>
    </source>
</evidence>
<feature type="region of interest" description="Disordered" evidence="4">
    <location>
        <begin position="1"/>
        <end position="32"/>
    </location>
</feature>
<dbReference type="PRINTS" id="PR00038">
    <property type="entry name" value="HTHLUXR"/>
</dbReference>
<keyword evidence="2" id="KW-0238">DNA-binding</keyword>
<dbReference type="Proteomes" id="UP000319375">
    <property type="component" value="Unassembled WGS sequence"/>
</dbReference>
<dbReference type="SUPFAM" id="SSF46894">
    <property type="entry name" value="C-terminal effector domain of the bipartite response regulators"/>
    <property type="match status" value="1"/>
</dbReference>
<evidence type="ECO:0000259" key="5">
    <source>
        <dbReference type="PROSITE" id="PS50043"/>
    </source>
</evidence>
<dbReference type="GO" id="GO:0000160">
    <property type="term" value="P:phosphorelay signal transduction system"/>
    <property type="evidence" value="ECO:0007669"/>
    <property type="project" value="InterPro"/>
</dbReference>
<dbReference type="CDD" id="cd06170">
    <property type="entry name" value="LuxR_C_like"/>
    <property type="match status" value="1"/>
</dbReference>
<dbReference type="InterPro" id="IPR016032">
    <property type="entry name" value="Sig_transdc_resp-reg_C-effctor"/>
</dbReference>
<dbReference type="Pfam" id="PF00196">
    <property type="entry name" value="GerE"/>
    <property type="match status" value="1"/>
</dbReference>
<dbReference type="EMBL" id="VIGX01000019">
    <property type="protein sequence ID" value="TWS26979.1"/>
    <property type="molecule type" value="Genomic_DNA"/>
</dbReference>
<dbReference type="InterPro" id="IPR058245">
    <property type="entry name" value="NreC/VraR/RcsB-like_REC"/>
</dbReference>
<dbReference type="PROSITE" id="PS00622">
    <property type="entry name" value="HTH_LUXR_1"/>
    <property type="match status" value="1"/>
</dbReference>
<gene>
    <name evidence="7" type="ORF">FK530_20765</name>
</gene>
<dbReference type="InterPro" id="IPR011006">
    <property type="entry name" value="CheY-like_superfamily"/>
</dbReference>
<evidence type="ECO:0000256" key="3">
    <source>
        <dbReference type="PROSITE-ProRule" id="PRU00169"/>
    </source>
</evidence>